<accession>A0AAI9EA70</accession>
<dbReference type="SUPFAM" id="SSF82153">
    <property type="entry name" value="FAS1 domain"/>
    <property type="match status" value="2"/>
</dbReference>
<dbReference type="PANTHER" id="PTHR10900:SF125">
    <property type="entry name" value="FAS1 DOMAIN-CONTAINING PROTEIN YLR001C"/>
    <property type="match status" value="1"/>
</dbReference>
<feature type="compositionally biased region" description="Basic residues" evidence="1">
    <location>
        <begin position="125"/>
        <end position="136"/>
    </location>
</feature>
<dbReference type="EMBL" id="CAVMBE010000019">
    <property type="protein sequence ID" value="CAK3982945.1"/>
    <property type="molecule type" value="Genomic_DNA"/>
</dbReference>
<dbReference type="AlphaFoldDB" id="A0AAI9EA70"/>
<dbReference type="SMART" id="SM00554">
    <property type="entry name" value="FAS1"/>
    <property type="match status" value="2"/>
</dbReference>
<dbReference type="PROSITE" id="PS50213">
    <property type="entry name" value="FAS1"/>
    <property type="match status" value="2"/>
</dbReference>
<dbReference type="Gene3D" id="2.30.180.10">
    <property type="entry name" value="FAS1 domain"/>
    <property type="match status" value="2"/>
</dbReference>
<reference evidence="3" key="1">
    <citation type="submission" date="2023-11" db="EMBL/GenBank/DDBJ databases">
        <authorList>
            <person name="Alioto T."/>
            <person name="Alioto T."/>
            <person name="Gomez Garrido J."/>
        </authorList>
    </citation>
    <scope>NUCLEOTIDE SEQUENCE</scope>
</reference>
<comment type="caution">
    <text evidence="3">The sequence shown here is derived from an EMBL/GenBank/DDBJ whole genome shotgun (WGS) entry which is preliminary data.</text>
</comment>
<evidence type="ECO:0000259" key="2">
    <source>
        <dbReference type="PROSITE" id="PS50213"/>
    </source>
</evidence>
<dbReference type="Proteomes" id="UP001296104">
    <property type="component" value="Unassembled WGS sequence"/>
</dbReference>
<dbReference type="Pfam" id="PF02469">
    <property type="entry name" value="Fasciclin"/>
    <property type="match status" value="2"/>
</dbReference>
<gene>
    <name evidence="3" type="ORF">LECACI_7A003803</name>
</gene>
<proteinExistence type="predicted"/>
<name>A0AAI9EA70_9PEZI</name>
<dbReference type="InterPro" id="IPR050904">
    <property type="entry name" value="Adhesion/Biosynth-related"/>
</dbReference>
<organism evidence="3 4">
    <name type="scientific">Lecanosticta acicola</name>
    <dbReference type="NCBI Taxonomy" id="111012"/>
    <lineage>
        <taxon>Eukaryota</taxon>
        <taxon>Fungi</taxon>
        <taxon>Dikarya</taxon>
        <taxon>Ascomycota</taxon>
        <taxon>Pezizomycotina</taxon>
        <taxon>Dothideomycetes</taxon>
        <taxon>Dothideomycetidae</taxon>
        <taxon>Mycosphaerellales</taxon>
        <taxon>Mycosphaerellaceae</taxon>
        <taxon>Lecanosticta</taxon>
    </lineage>
</organism>
<evidence type="ECO:0000256" key="1">
    <source>
        <dbReference type="SAM" id="MobiDB-lite"/>
    </source>
</evidence>
<dbReference type="InterPro" id="IPR000782">
    <property type="entry name" value="FAS1_domain"/>
</dbReference>
<evidence type="ECO:0000313" key="3">
    <source>
        <dbReference type="EMBL" id="CAK3982945.1"/>
    </source>
</evidence>
<feature type="region of interest" description="Disordered" evidence="1">
    <location>
        <begin position="118"/>
        <end position="137"/>
    </location>
</feature>
<sequence>MKLSQVLPLAALGSAFVLPPEEVLSDLAIEDHHGHGSVDSWIEEAVATKDHVLSSFREQFEEVVDTSKHTWKKVSKSAKSTLDEAFDAAGDAANSFGDKFQEATQGLQSWVDDLDIFESDDGHHRPPHHKKPHHKPNQTIYQLIASSEYTTTLAKLISEYDDLVEALNSTSANYTVFAPSNKAFDKIPDKAPKPSKEFLKKVLSYHVVPGFYPAGRVLQTHTVPTLLIGEHLSSQPEPQRLTFKLNLRGLTVNFYSRIFPINIFATNGVIHGVDSILLPPPKAIDIVDLFPGEFSTLELGLSKTGLLEKLNTTDHAGGTIFAPSNFAFQKLGPRINAFLFSQHGLKYLKALLEYHVVPGVTLYSDAIYKAKESDVELKEDLPGKGLFHIDLPTLLEDKSLSVDIARYGGFISIKINAFATVGIQDGLAEDGVIQVVRDVIIPPKKIGGGEVEQWDGTELSVEDLKERLEPVVAKQDL</sequence>
<dbReference type="PANTHER" id="PTHR10900">
    <property type="entry name" value="PERIOSTIN-RELATED"/>
    <property type="match status" value="1"/>
</dbReference>
<evidence type="ECO:0000313" key="4">
    <source>
        <dbReference type="Proteomes" id="UP001296104"/>
    </source>
</evidence>
<keyword evidence="4" id="KW-1185">Reference proteome</keyword>
<feature type="domain" description="FAS1" evidence="2">
    <location>
        <begin position="137"/>
        <end position="277"/>
    </location>
</feature>
<dbReference type="InterPro" id="IPR036378">
    <property type="entry name" value="FAS1_dom_sf"/>
</dbReference>
<feature type="domain" description="FAS1" evidence="2">
    <location>
        <begin position="281"/>
        <end position="440"/>
    </location>
</feature>
<protein>
    <recommendedName>
        <fullName evidence="2">FAS1 domain-containing protein</fullName>
    </recommendedName>
</protein>